<dbReference type="VEuPathDB" id="MicrosporidiaDB:CWI36_0499p0030"/>
<comment type="caution">
    <text evidence="1">The sequence shown here is derived from an EMBL/GenBank/DDBJ whole genome shotgun (WGS) entry which is preliminary data.</text>
</comment>
<accession>A0A4Q9LE14</accession>
<sequence>MDFDILKFNITSKLQEIIDLTPKIIENNKKINFYYLKDVYNSFKSIFKVTQLSLTEFYKVLITLPEMSVTSNQDTSFSIVCYKKDYNREKIEQILNPKSVLKNNEEDFSDSSDFFKNGGKIEIIEPKNKFIKNRNKNLNLNSQFSNKKPIQQIKNQVSGNQPNSYPDILGKILDVFKYGIVIQTSSISNEMCKMHGQMFNYKNSPCQVGRHPHGNLSKYFSCCKNSFTILNLKSSYIKRIDQEADSLIKKRKSFHLKDVSFTEENSKFMIFHLECLIVNIFCCKTTLSLDDLQEVFKNVYGFTLESVCGQRVEIFINQILSSPNLYVTKSERGVSVTCIPTFNEEYKDFGNSEYFLKVQEIEQSISLGNSVVTSVSLQIEEKPTKQNTVISQPSRDTGISKKDLMAHKKINVPVSSLSIFPKYKKFTEMLNFADKNVPRSLQIRKFVCDSATLYKDMETSGVSDAWVYLYESLALDDKDLL</sequence>
<proteinExistence type="predicted"/>
<name>A0A4Q9LE14_9MICR</name>
<protein>
    <submittedName>
        <fullName evidence="1">Uncharacterized protein</fullName>
    </submittedName>
</protein>
<dbReference type="EMBL" id="PITI01000499">
    <property type="protein sequence ID" value="TBU06178.1"/>
    <property type="molecule type" value="Genomic_DNA"/>
</dbReference>
<evidence type="ECO:0000313" key="1">
    <source>
        <dbReference type="EMBL" id="TBU06178.1"/>
    </source>
</evidence>
<gene>
    <name evidence="1" type="ORF">CWI36_0499p0030</name>
</gene>
<dbReference type="VEuPathDB" id="MicrosporidiaDB:CWI39_2943p0010"/>
<evidence type="ECO:0000313" key="2">
    <source>
        <dbReference type="Proteomes" id="UP000291404"/>
    </source>
</evidence>
<organism evidence="1 2">
    <name type="scientific">Hamiltosporidium magnivora</name>
    <dbReference type="NCBI Taxonomy" id="148818"/>
    <lineage>
        <taxon>Eukaryota</taxon>
        <taxon>Fungi</taxon>
        <taxon>Fungi incertae sedis</taxon>
        <taxon>Microsporidia</taxon>
        <taxon>Dubosqiidae</taxon>
        <taxon>Hamiltosporidium</taxon>
    </lineage>
</organism>
<reference evidence="1 2" key="1">
    <citation type="submission" date="2017-12" db="EMBL/GenBank/DDBJ databases">
        <authorList>
            <person name="Pombert J.-F."/>
            <person name="Haag K.L."/>
            <person name="Ebert D."/>
        </authorList>
    </citation>
    <scope>NUCLEOTIDE SEQUENCE [LARGE SCALE GENOMIC DNA]</scope>
    <source>
        <strain evidence="1">BE-OM-2</strain>
    </source>
</reference>
<dbReference type="AlphaFoldDB" id="A0A4Q9LE14"/>
<keyword evidence="2" id="KW-1185">Reference proteome</keyword>
<dbReference type="Proteomes" id="UP000291404">
    <property type="component" value="Unassembled WGS sequence"/>
</dbReference>